<protein>
    <submittedName>
        <fullName evidence="2">Uncharacterized protein</fullName>
    </submittedName>
</protein>
<dbReference type="RefSeq" id="WP_185107802.1">
    <property type="nucleotide sequence ID" value="NZ_BAAAXY010000253.1"/>
</dbReference>
<sequence length="71" mass="8031">MAELIDWLTARLHKDESFFGYQRWYEDDAPELLSVRDGKVVMCREGGILPADRRATSPSTAPPLPVQSQPD</sequence>
<proteinExistence type="predicted"/>
<feature type="region of interest" description="Disordered" evidence="1">
    <location>
        <begin position="51"/>
        <end position="71"/>
    </location>
</feature>
<comment type="caution">
    <text evidence="2">The sequence shown here is derived from an EMBL/GenBank/DDBJ whole genome shotgun (WGS) entry which is preliminary data.</text>
</comment>
<reference evidence="2 3" key="1">
    <citation type="submission" date="2020-08" db="EMBL/GenBank/DDBJ databases">
        <title>Sequencing the genomes of 1000 actinobacteria strains.</title>
        <authorList>
            <person name="Klenk H.-P."/>
        </authorList>
    </citation>
    <scope>NUCLEOTIDE SEQUENCE [LARGE SCALE GENOMIC DNA]</scope>
    <source>
        <strain evidence="2 3">DSM 43768</strain>
    </source>
</reference>
<name>A0A7X0P1I7_9ACTN</name>
<evidence type="ECO:0000313" key="3">
    <source>
        <dbReference type="Proteomes" id="UP000565579"/>
    </source>
</evidence>
<organism evidence="2 3">
    <name type="scientific">Nonomuraea rubra</name>
    <dbReference type="NCBI Taxonomy" id="46180"/>
    <lineage>
        <taxon>Bacteria</taxon>
        <taxon>Bacillati</taxon>
        <taxon>Actinomycetota</taxon>
        <taxon>Actinomycetes</taxon>
        <taxon>Streptosporangiales</taxon>
        <taxon>Streptosporangiaceae</taxon>
        <taxon>Nonomuraea</taxon>
    </lineage>
</organism>
<keyword evidence="3" id="KW-1185">Reference proteome</keyword>
<evidence type="ECO:0000256" key="1">
    <source>
        <dbReference type="SAM" id="MobiDB-lite"/>
    </source>
</evidence>
<evidence type="ECO:0000313" key="2">
    <source>
        <dbReference type="EMBL" id="MBB6553548.1"/>
    </source>
</evidence>
<dbReference type="Proteomes" id="UP000565579">
    <property type="component" value="Unassembled WGS sequence"/>
</dbReference>
<dbReference type="AlphaFoldDB" id="A0A7X0P1I7"/>
<dbReference type="EMBL" id="JACHMI010000001">
    <property type="protein sequence ID" value="MBB6553548.1"/>
    <property type="molecule type" value="Genomic_DNA"/>
</dbReference>
<gene>
    <name evidence="2" type="ORF">HD593_008343</name>
</gene>
<accession>A0A7X0P1I7</accession>